<proteinExistence type="predicted"/>
<dbReference type="EMBL" id="AGVO01000015">
    <property type="protein sequence ID" value="EHI53677.1"/>
    <property type="molecule type" value="Genomic_DNA"/>
</dbReference>
<evidence type="ECO:0000313" key="2">
    <source>
        <dbReference type="Proteomes" id="UP000006428"/>
    </source>
</evidence>
<protein>
    <submittedName>
        <fullName evidence="1">Uncharacterized protein</fullName>
    </submittedName>
</protein>
<sequence>MKTEKWSRFDICDYIGTEEEILAYMKEALNSGSQAEIEDALDLLERTRTYICGIKQAVQEIYYLKRIMYESGEKKLVDETISVLQLKNNCSYCKASSDAGNLIGTLLELLSEKDIFKTVHENLNK</sequence>
<dbReference type="RefSeq" id="WP_005311543.1">
    <property type="nucleotide sequence ID" value="NZ_AGVO01000015.1"/>
</dbReference>
<organism evidence="1 2">
    <name type="scientific">Aeromonas salmonicida subsp. salmonicida 01-B526</name>
    <dbReference type="NCBI Taxonomy" id="1076135"/>
    <lineage>
        <taxon>Bacteria</taxon>
        <taxon>Pseudomonadati</taxon>
        <taxon>Pseudomonadota</taxon>
        <taxon>Gammaproteobacteria</taxon>
        <taxon>Aeromonadales</taxon>
        <taxon>Aeromonadaceae</taxon>
        <taxon>Aeromonas</taxon>
    </lineage>
</organism>
<reference evidence="1 2" key="1">
    <citation type="journal article" date="2012" name="Front. Microbiol.">
        <title>Draft Genome Sequence of the Virulent Strain 01-B526 of the Fish Pathogen Aeromonas salmonicida.</title>
        <authorList>
            <person name="Charette S.J."/>
            <person name="Brochu F."/>
            <person name="Boyle B."/>
            <person name="Filion G."/>
            <person name="Tanaka K.H."/>
            <person name="Derome N."/>
        </authorList>
    </citation>
    <scope>NUCLEOTIDE SEQUENCE [LARGE SCALE GENOMIC DNA]</scope>
    <source>
        <strain evidence="1 2">01-B526</strain>
    </source>
</reference>
<evidence type="ECO:0000313" key="1">
    <source>
        <dbReference type="EMBL" id="EHI53677.1"/>
    </source>
</evidence>
<keyword evidence="2" id="KW-1185">Reference proteome</keyword>
<gene>
    <name evidence="1" type="ORF">IYQ_04423</name>
</gene>
<name>A0ABN0E3U3_AERSS</name>
<dbReference type="Proteomes" id="UP000006428">
    <property type="component" value="Unassembled WGS sequence"/>
</dbReference>
<accession>A0ABN0E3U3</accession>
<comment type="caution">
    <text evidence="1">The sequence shown here is derived from an EMBL/GenBank/DDBJ whole genome shotgun (WGS) entry which is preliminary data.</text>
</comment>